<dbReference type="AlphaFoldDB" id="A0A815UAZ6"/>
<feature type="transmembrane region" description="Helical" evidence="1">
    <location>
        <begin position="154"/>
        <end position="171"/>
    </location>
</feature>
<accession>A0A815UAZ6</accession>
<keyword evidence="1" id="KW-0472">Membrane</keyword>
<organism evidence="2 3">
    <name type="scientific">Adineta ricciae</name>
    <name type="common">Rotifer</name>
    <dbReference type="NCBI Taxonomy" id="249248"/>
    <lineage>
        <taxon>Eukaryota</taxon>
        <taxon>Metazoa</taxon>
        <taxon>Spiralia</taxon>
        <taxon>Gnathifera</taxon>
        <taxon>Rotifera</taxon>
        <taxon>Eurotatoria</taxon>
        <taxon>Bdelloidea</taxon>
        <taxon>Adinetida</taxon>
        <taxon>Adinetidae</taxon>
        <taxon>Adineta</taxon>
    </lineage>
</organism>
<feature type="transmembrane region" description="Helical" evidence="1">
    <location>
        <begin position="6"/>
        <end position="25"/>
    </location>
</feature>
<keyword evidence="1" id="KW-0812">Transmembrane</keyword>
<reference evidence="2" key="1">
    <citation type="submission" date="2021-02" db="EMBL/GenBank/DDBJ databases">
        <authorList>
            <person name="Nowell W R."/>
        </authorList>
    </citation>
    <scope>NUCLEOTIDE SEQUENCE</scope>
</reference>
<dbReference type="Proteomes" id="UP000663852">
    <property type="component" value="Unassembled WGS sequence"/>
</dbReference>
<proteinExistence type="predicted"/>
<sequence length="236" mass="28414">MYFMVYLYKYWLYNSLVAIFLYLINIPTFTRRDKIKFLCLIMMNLLYTTPCLTYLVSRERLNDDTLHVSLLLEHLSVERLLFIVIQNVIVVHFHMMFSKLTLPIVHIGKFRHSRIRLFLFIYFIPFMFLYMTYWTSYIEVSIAYSNELGTFISWYLPLISFLWFVTGEYIISNWKTTIATVLVSTSYFWRLDSTIIQNDMQQFGSNGPGLRVSSIDIVMFYFNTFWNIPNSWFIDD</sequence>
<evidence type="ECO:0000313" key="3">
    <source>
        <dbReference type="Proteomes" id="UP000663852"/>
    </source>
</evidence>
<gene>
    <name evidence="2" type="ORF">EDS130_LOCUS43417</name>
</gene>
<evidence type="ECO:0000256" key="1">
    <source>
        <dbReference type="SAM" id="Phobius"/>
    </source>
</evidence>
<keyword evidence="1" id="KW-1133">Transmembrane helix</keyword>
<dbReference type="EMBL" id="CAJNOJ010000714">
    <property type="protein sequence ID" value="CAF1513791.1"/>
    <property type="molecule type" value="Genomic_DNA"/>
</dbReference>
<feature type="transmembrane region" description="Helical" evidence="1">
    <location>
        <begin position="37"/>
        <end position="57"/>
    </location>
</feature>
<feature type="transmembrane region" description="Helical" evidence="1">
    <location>
        <begin position="77"/>
        <end position="97"/>
    </location>
</feature>
<feature type="transmembrane region" description="Helical" evidence="1">
    <location>
        <begin position="117"/>
        <end position="134"/>
    </location>
</feature>
<protein>
    <submittedName>
        <fullName evidence="2">Uncharacterized protein</fullName>
    </submittedName>
</protein>
<evidence type="ECO:0000313" key="2">
    <source>
        <dbReference type="EMBL" id="CAF1513791.1"/>
    </source>
</evidence>
<comment type="caution">
    <text evidence="2">The sequence shown here is derived from an EMBL/GenBank/DDBJ whole genome shotgun (WGS) entry which is preliminary data.</text>
</comment>
<name>A0A815UAZ6_ADIRI</name>